<proteinExistence type="predicted"/>
<dbReference type="OrthoDB" id="6751641at2759"/>
<organism evidence="1 2">
    <name type="scientific">Callosobruchus maculatus</name>
    <name type="common">Southern cowpea weevil</name>
    <name type="synonym">Pulse bruchid</name>
    <dbReference type="NCBI Taxonomy" id="64391"/>
    <lineage>
        <taxon>Eukaryota</taxon>
        <taxon>Metazoa</taxon>
        <taxon>Ecdysozoa</taxon>
        <taxon>Arthropoda</taxon>
        <taxon>Hexapoda</taxon>
        <taxon>Insecta</taxon>
        <taxon>Pterygota</taxon>
        <taxon>Neoptera</taxon>
        <taxon>Endopterygota</taxon>
        <taxon>Coleoptera</taxon>
        <taxon>Polyphaga</taxon>
        <taxon>Cucujiformia</taxon>
        <taxon>Chrysomeloidea</taxon>
        <taxon>Chrysomelidae</taxon>
        <taxon>Bruchinae</taxon>
        <taxon>Bruchini</taxon>
        <taxon>Callosobruchus</taxon>
    </lineage>
</organism>
<keyword evidence="2" id="KW-1185">Reference proteome</keyword>
<dbReference type="Proteomes" id="UP000410492">
    <property type="component" value="Unassembled WGS sequence"/>
</dbReference>
<reference evidence="1 2" key="1">
    <citation type="submission" date="2019-01" db="EMBL/GenBank/DDBJ databases">
        <authorList>
            <person name="Sayadi A."/>
        </authorList>
    </citation>
    <scope>NUCLEOTIDE SEQUENCE [LARGE SCALE GENOMIC DNA]</scope>
</reference>
<name>A0A653C033_CALMS</name>
<gene>
    <name evidence="1" type="ORF">CALMAC_LOCUS4872</name>
</gene>
<dbReference type="AlphaFoldDB" id="A0A653C033"/>
<sequence length="125" mass="14745">MKSMMWKEFSLQDLKTKLKVGDHIRIYKVRGIFDKNINQIGQQHITDLYDEGCPNLVTLKKTFKYRHCFKHFYNNLNVTSPPRSSAVTLNAWYARGGRKSDHLLVIVVDDVDQHSEKTHFFRCGW</sequence>
<evidence type="ECO:0000313" key="1">
    <source>
        <dbReference type="EMBL" id="VEN40851.1"/>
    </source>
</evidence>
<dbReference type="EMBL" id="CAACVG010006661">
    <property type="protein sequence ID" value="VEN40851.1"/>
    <property type="molecule type" value="Genomic_DNA"/>
</dbReference>
<protein>
    <submittedName>
        <fullName evidence="1">Uncharacterized protein</fullName>
    </submittedName>
</protein>
<accession>A0A653C033</accession>
<evidence type="ECO:0000313" key="2">
    <source>
        <dbReference type="Proteomes" id="UP000410492"/>
    </source>
</evidence>